<proteinExistence type="predicted"/>
<dbReference type="Gene3D" id="3.40.50.10540">
    <property type="entry name" value="Crotonobetainyl-coa:carnitine coa-transferase, domain 1"/>
    <property type="match status" value="2"/>
</dbReference>
<dbReference type="Proteomes" id="UP000829829">
    <property type="component" value="Chromosome 1"/>
</dbReference>
<sequence>MNQGPLSGIKVIDLSLLLPGPLCSMYLGDMGAEVIKVENPRAMDATRVMFKKANGAPSLYLMLNRNKKAITLNLKKEKSREILFKLLENADVLLEGFRPDGLAKMGYGYDDLKERFPKLIYCGIYGYGTEGKYKNFAGHDVNYLSLSGVLSQTGKTPQIPGYQLADIGGGTMTALSSILAALYAREKTGKGQKISVSMMDSSLQFLSLYGGIYGATGKNPEGGNELLSGKLPNYNVYQTKEGRWVALGALEDMFFKTFLRQSGLDKHLEEFPAEEKNFLKWKEILTTYFSTKTFEDLNVLFENEDSCLTPVKTIEEVIKDPVFQESGMVMKKKHPDYGDYFQFGAPFSFSETTVTYRLDPPSHGEHNESIYRTLGYTVEEIETMKKEKVI</sequence>
<evidence type="ECO:0000313" key="1">
    <source>
        <dbReference type="EMBL" id="UOG57446.1"/>
    </source>
</evidence>
<evidence type="ECO:0000313" key="2">
    <source>
        <dbReference type="Proteomes" id="UP000829829"/>
    </source>
</evidence>
<organism evidence="1 2">
    <name type="scientific">Leptospira noguchii</name>
    <dbReference type="NCBI Taxonomy" id="28182"/>
    <lineage>
        <taxon>Bacteria</taxon>
        <taxon>Pseudomonadati</taxon>
        <taxon>Spirochaetota</taxon>
        <taxon>Spirochaetia</taxon>
        <taxon>Leptospirales</taxon>
        <taxon>Leptospiraceae</taxon>
        <taxon>Leptospira</taxon>
    </lineage>
</organism>
<dbReference type="PANTHER" id="PTHR48228:SF5">
    <property type="entry name" value="ALPHA-METHYLACYL-COA RACEMASE"/>
    <property type="match status" value="1"/>
</dbReference>
<gene>
    <name evidence="1" type="ORF">MAL03_04640</name>
</gene>
<accession>A0AAE9GH72</accession>
<dbReference type="Pfam" id="PF02515">
    <property type="entry name" value="CoA_transf_3"/>
    <property type="match status" value="1"/>
</dbReference>
<keyword evidence="1" id="KW-0808">Transferase</keyword>
<dbReference type="AlphaFoldDB" id="A0AAE9GH72"/>
<dbReference type="InterPro" id="IPR003673">
    <property type="entry name" value="CoA-Trfase_fam_III"/>
</dbReference>
<dbReference type="GO" id="GO:0016740">
    <property type="term" value="F:transferase activity"/>
    <property type="evidence" value="ECO:0007669"/>
    <property type="project" value="UniProtKB-KW"/>
</dbReference>
<reference evidence="1" key="1">
    <citation type="submission" date="2022-02" db="EMBL/GenBank/DDBJ databases">
        <title>The genetically variable rfb locus in Leptospira is a mobile cassette and a molecular signature of serovar identity.</title>
        <authorList>
            <person name="Nieves C."/>
            <person name="Vincent A.T."/>
            <person name="Zarantonelli L."/>
            <person name="Picardeau M."/>
            <person name="Veyrier F.J."/>
            <person name="Buschiazzo A."/>
        </authorList>
    </citation>
    <scope>NUCLEOTIDE SEQUENCE</scope>
    <source>
        <strain evidence="1">IP1512017</strain>
    </source>
</reference>
<dbReference type="SUPFAM" id="SSF89796">
    <property type="entry name" value="CoA-transferase family III (CaiB/BaiF)"/>
    <property type="match status" value="1"/>
</dbReference>
<dbReference type="PANTHER" id="PTHR48228">
    <property type="entry name" value="SUCCINYL-COA--D-CITRAMALATE COA-TRANSFERASE"/>
    <property type="match status" value="1"/>
</dbReference>
<name>A0AAE9GH72_9LEPT</name>
<protein>
    <submittedName>
        <fullName evidence="1">CoA transferase</fullName>
    </submittedName>
</protein>
<dbReference type="InterPro" id="IPR050509">
    <property type="entry name" value="CoA-transferase_III"/>
</dbReference>
<dbReference type="InterPro" id="IPR023606">
    <property type="entry name" value="CoA-Trfase_III_dom_1_sf"/>
</dbReference>
<dbReference type="EMBL" id="CP091957">
    <property type="protein sequence ID" value="UOG57446.1"/>
    <property type="molecule type" value="Genomic_DNA"/>
</dbReference>